<evidence type="ECO:0000256" key="1">
    <source>
        <dbReference type="ARBA" id="ARBA00007150"/>
    </source>
</evidence>
<feature type="transmembrane region" description="Helical" evidence="7">
    <location>
        <begin position="219"/>
        <end position="238"/>
    </location>
</feature>
<keyword evidence="2 7" id="KW-1003">Cell membrane</keyword>
<comment type="caution">
    <text evidence="9">The sequence shown here is derived from an EMBL/GenBank/DDBJ whole genome shotgun (WGS) entry which is preliminary data.</text>
</comment>
<gene>
    <name evidence="7 9" type="primary">lgt</name>
    <name evidence="9" type="ORF">CLHUN_00540</name>
</gene>
<proteinExistence type="inferred from homology"/>
<feature type="compositionally biased region" description="Acidic residues" evidence="8">
    <location>
        <begin position="321"/>
        <end position="336"/>
    </location>
</feature>
<sequence>MNERIAVSFPGLGLNFDVPRVAFSIFNMPIYWYGIIIALAFFVCVLWAMRDSKKFGLVPETVIDLMLFAAPVAIICARLYFVIFSWENYKYDPIQILNLRNGGLAVLGGIIGAVITGYFVARYKKIPTFKFFDFAIPYVALGQAIGRWGNFFNQEAFGTNTSLPWGMTSPAVKSYLQNLNNTGMNINPDMPVHPTFLYESLWDIGVFVLLMWMRKRKKFDGEVFCLYFITYGIGRAVIEGLRTDSLMLGNLRVSQLLSVIFFIAFTVFVIYKRARLRNNLEEVEIGQSGYAGILKIMEEEEAQAQESGLTSQETGKKLEEAGAEIPEEPGEPAAESETERESEPQQQAEEEIQDK</sequence>
<evidence type="ECO:0000256" key="4">
    <source>
        <dbReference type="ARBA" id="ARBA00022692"/>
    </source>
</evidence>
<keyword evidence="10" id="KW-1185">Reference proteome</keyword>
<name>A0A1V4SQQ8_RUMHU</name>
<dbReference type="PANTHER" id="PTHR30589">
    <property type="entry name" value="PROLIPOPROTEIN DIACYLGLYCERYL TRANSFERASE"/>
    <property type="match status" value="1"/>
</dbReference>
<dbReference type="HAMAP" id="MF_01147">
    <property type="entry name" value="Lgt"/>
    <property type="match status" value="1"/>
</dbReference>
<dbReference type="GO" id="GO:0008961">
    <property type="term" value="F:phosphatidylglycerol-prolipoprotein diacylglyceryl transferase activity"/>
    <property type="evidence" value="ECO:0007669"/>
    <property type="project" value="UniProtKB-UniRule"/>
</dbReference>
<keyword evidence="4 7" id="KW-0812">Transmembrane</keyword>
<keyword evidence="6 7" id="KW-0472">Membrane</keyword>
<dbReference type="EC" id="2.5.1.145" evidence="7"/>
<evidence type="ECO:0000313" key="9">
    <source>
        <dbReference type="EMBL" id="OPX46238.1"/>
    </source>
</evidence>
<dbReference type="UniPathway" id="UPA00664"/>
<dbReference type="PANTHER" id="PTHR30589:SF0">
    <property type="entry name" value="PHOSPHATIDYLGLYCEROL--PROLIPOPROTEIN DIACYLGLYCERYL TRANSFERASE"/>
    <property type="match status" value="1"/>
</dbReference>
<evidence type="ECO:0000256" key="8">
    <source>
        <dbReference type="SAM" id="MobiDB-lite"/>
    </source>
</evidence>
<dbReference type="EMBL" id="MZGX01000001">
    <property type="protein sequence ID" value="OPX46238.1"/>
    <property type="molecule type" value="Genomic_DNA"/>
</dbReference>
<comment type="pathway">
    <text evidence="7">Protein modification; lipoprotein biosynthesis (diacylglyceryl transfer).</text>
</comment>
<dbReference type="STRING" id="48256.CLHUN_00540"/>
<dbReference type="RefSeq" id="WP_080062561.1">
    <property type="nucleotide sequence ID" value="NZ_MZGX01000001.1"/>
</dbReference>
<dbReference type="NCBIfam" id="TIGR00544">
    <property type="entry name" value="lgt"/>
    <property type="match status" value="1"/>
</dbReference>
<keyword evidence="3 7" id="KW-0808">Transferase</keyword>
<keyword evidence="9" id="KW-0328">Glycosyltransferase</keyword>
<comment type="similarity">
    <text evidence="1 7">Belongs to the Lgt family.</text>
</comment>
<feature type="transmembrane region" description="Helical" evidence="7">
    <location>
        <begin position="253"/>
        <end position="271"/>
    </location>
</feature>
<keyword evidence="5 7" id="KW-1133">Transmembrane helix</keyword>
<evidence type="ECO:0000256" key="2">
    <source>
        <dbReference type="ARBA" id="ARBA00022475"/>
    </source>
</evidence>
<accession>A0A1V4SQQ8</accession>
<feature type="compositionally biased region" description="Polar residues" evidence="8">
    <location>
        <begin position="304"/>
        <end position="313"/>
    </location>
</feature>
<dbReference type="OrthoDB" id="871140at2"/>
<reference evidence="9 10" key="1">
    <citation type="submission" date="2017-03" db="EMBL/GenBank/DDBJ databases">
        <title>Genome sequence of Clostridium hungatei DSM 14427.</title>
        <authorList>
            <person name="Poehlein A."/>
            <person name="Daniel R."/>
        </authorList>
    </citation>
    <scope>NUCLEOTIDE SEQUENCE [LARGE SCALE GENOMIC DNA]</scope>
    <source>
        <strain evidence="9 10">DSM 14427</strain>
    </source>
</reference>
<feature type="transmembrane region" description="Helical" evidence="7">
    <location>
        <begin position="103"/>
        <end position="121"/>
    </location>
</feature>
<dbReference type="AlphaFoldDB" id="A0A1V4SQQ8"/>
<feature type="binding site" evidence="7">
    <location>
        <position position="147"/>
    </location>
    <ligand>
        <name>a 1,2-diacyl-sn-glycero-3-phospho-(1'-sn-glycerol)</name>
        <dbReference type="ChEBI" id="CHEBI:64716"/>
    </ligand>
</feature>
<keyword evidence="9" id="KW-0449">Lipoprotein</keyword>
<dbReference type="Pfam" id="PF01790">
    <property type="entry name" value="LGT"/>
    <property type="match status" value="1"/>
</dbReference>
<evidence type="ECO:0000256" key="7">
    <source>
        <dbReference type="HAMAP-Rule" id="MF_01147"/>
    </source>
</evidence>
<dbReference type="PROSITE" id="PS01311">
    <property type="entry name" value="LGT"/>
    <property type="match status" value="1"/>
</dbReference>
<organism evidence="9 10">
    <name type="scientific">Ruminiclostridium hungatei</name>
    <name type="common">Clostridium hungatei</name>
    <dbReference type="NCBI Taxonomy" id="48256"/>
    <lineage>
        <taxon>Bacteria</taxon>
        <taxon>Bacillati</taxon>
        <taxon>Bacillota</taxon>
        <taxon>Clostridia</taxon>
        <taxon>Eubacteriales</taxon>
        <taxon>Oscillospiraceae</taxon>
        <taxon>Ruminiclostridium</taxon>
    </lineage>
</organism>
<comment type="catalytic activity">
    <reaction evidence="7">
        <text>L-cysteinyl-[prolipoprotein] + a 1,2-diacyl-sn-glycero-3-phospho-(1'-sn-glycerol) = an S-1,2-diacyl-sn-glyceryl-L-cysteinyl-[prolipoprotein] + sn-glycerol 1-phosphate + H(+)</text>
        <dbReference type="Rhea" id="RHEA:56712"/>
        <dbReference type="Rhea" id="RHEA-COMP:14679"/>
        <dbReference type="Rhea" id="RHEA-COMP:14680"/>
        <dbReference type="ChEBI" id="CHEBI:15378"/>
        <dbReference type="ChEBI" id="CHEBI:29950"/>
        <dbReference type="ChEBI" id="CHEBI:57685"/>
        <dbReference type="ChEBI" id="CHEBI:64716"/>
        <dbReference type="ChEBI" id="CHEBI:140658"/>
        <dbReference type="EC" id="2.5.1.145"/>
    </reaction>
</comment>
<feature type="transmembrane region" description="Helical" evidence="7">
    <location>
        <begin position="30"/>
        <end position="49"/>
    </location>
</feature>
<evidence type="ECO:0000313" key="10">
    <source>
        <dbReference type="Proteomes" id="UP000191554"/>
    </source>
</evidence>
<comment type="function">
    <text evidence="7">Catalyzes the transfer of the diacylglyceryl group from phosphatidylglycerol to the sulfhydryl group of the N-terminal cysteine of a prolipoprotein, the first step in the formation of mature lipoproteins.</text>
</comment>
<protein>
    <recommendedName>
        <fullName evidence="7">Phosphatidylglycerol--prolipoprotein diacylglyceryl transferase</fullName>
        <ecNumber evidence="7">2.5.1.145</ecNumber>
    </recommendedName>
</protein>
<evidence type="ECO:0000256" key="3">
    <source>
        <dbReference type="ARBA" id="ARBA00022679"/>
    </source>
</evidence>
<dbReference type="GO" id="GO:0042158">
    <property type="term" value="P:lipoprotein biosynthetic process"/>
    <property type="evidence" value="ECO:0007669"/>
    <property type="project" value="UniProtKB-UniRule"/>
</dbReference>
<comment type="subcellular location">
    <subcellularLocation>
        <location evidence="7">Cell membrane</location>
        <topology evidence="7">Multi-pass membrane protein</topology>
    </subcellularLocation>
</comment>
<feature type="transmembrane region" description="Helical" evidence="7">
    <location>
        <begin position="61"/>
        <end position="83"/>
    </location>
</feature>
<dbReference type="GO" id="GO:0005886">
    <property type="term" value="C:plasma membrane"/>
    <property type="evidence" value="ECO:0007669"/>
    <property type="project" value="UniProtKB-SubCell"/>
</dbReference>
<evidence type="ECO:0000256" key="6">
    <source>
        <dbReference type="ARBA" id="ARBA00023136"/>
    </source>
</evidence>
<feature type="region of interest" description="Disordered" evidence="8">
    <location>
        <begin position="302"/>
        <end position="355"/>
    </location>
</feature>
<evidence type="ECO:0000256" key="5">
    <source>
        <dbReference type="ARBA" id="ARBA00022989"/>
    </source>
</evidence>
<dbReference type="InterPro" id="IPR001640">
    <property type="entry name" value="Lgt"/>
</dbReference>
<dbReference type="Proteomes" id="UP000191554">
    <property type="component" value="Unassembled WGS sequence"/>
</dbReference>